<name>A0A9X4B059_9CLOT</name>
<protein>
    <submittedName>
        <fullName evidence="1">Uncharacterized protein</fullName>
    </submittedName>
</protein>
<dbReference type="EMBL" id="JAMRYU010000010">
    <property type="protein sequence ID" value="MDC4240549.1"/>
    <property type="molecule type" value="Genomic_DNA"/>
</dbReference>
<sequence>MYKVEINGVQMKFIREFFDNFEDDKVKLTVFDDSNRIKIVYSAETGLTAKELESYLKSEFKTKSKYGVSLYYTIHVK</sequence>
<accession>A0A9X4B059</accession>
<dbReference type="RefSeq" id="WP_008676765.1">
    <property type="nucleotide sequence ID" value="NZ_BAAACM010000019.1"/>
</dbReference>
<organism evidence="1 2">
    <name type="scientific">Clostridium tertium</name>
    <dbReference type="NCBI Taxonomy" id="1559"/>
    <lineage>
        <taxon>Bacteria</taxon>
        <taxon>Bacillati</taxon>
        <taxon>Bacillota</taxon>
        <taxon>Clostridia</taxon>
        <taxon>Eubacteriales</taxon>
        <taxon>Clostridiaceae</taxon>
        <taxon>Clostridium</taxon>
    </lineage>
</organism>
<dbReference type="AlphaFoldDB" id="A0A9X4B059"/>
<evidence type="ECO:0000313" key="2">
    <source>
        <dbReference type="Proteomes" id="UP001141183"/>
    </source>
</evidence>
<dbReference type="Proteomes" id="UP001141183">
    <property type="component" value="Unassembled WGS sequence"/>
</dbReference>
<proteinExistence type="predicted"/>
<reference evidence="1" key="1">
    <citation type="submission" date="2022-05" db="EMBL/GenBank/DDBJ databases">
        <title>Draft genome sequence of Clostridium tertium strain CP3 isolated from Peru.</title>
        <authorList>
            <person name="Hurtado R."/>
            <person name="Lima L."/>
            <person name="Sousa T."/>
            <person name="Jaiswal A.K."/>
            <person name="Tiwari S."/>
            <person name="Maturrano L."/>
            <person name="Brenig B."/>
            <person name="Azevedo V."/>
        </authorList>
    </citation>
    <scope>NUCLEOTIDE SEQUENCE</scope>
    <source>
        <strain evidence="1">CP3</strain>
    </source>
</reference>
<keyword evidence="2" id="KW-1185">Reference proteome</keyword>
<evidence type="ECO:0000313" key="1">
    <source>
        <dbReference type="EMBL" id="MDC4240549.1"/>
    </source>
</evidence>
<comment type="caution">
    <text evidence="1">The sequence shown here is derived from an EMBL/GenBank/DDBJ whole genome shotgun (WGS) entry which is preliminary data.</text>
</comment>
<gene>
    <name evidence="1" type="ORF">NE398_10295</name>
</gene>
<dbReference type="GeneID" id="93044555"/>